<dbReference type="EMBL" id="JABSTQ010010384">
    <property type="protein sequence ID" value="KAG0421316.1"/>
    <property type="molecule type" value="Genomic_DNA"/>
</dbReference>
<accession>A0AC60PLF3</accession>
<reference evidence="1 2" key="1">
    <citation type="journal article" date="2020" name="Cell">
        <title>Large-Scale Comparative Analyses of Tick Genomes Elucidate Their Genetic Diversity and Vector Capacities.</title>
        <authorList>
            <consortium name="Tick Genome and Microbiome Consortium (TIGMIC)"/>
            <person name="Jia N."/>
            <person name="Wang J."/>
            <person name="Shi W."/>
            <person name="Du L."/>
            <person name="Sun Y."/>
            <person name="Zhan W."/>
            <person name="Jiang J.F."/>
            <person name="Wang Q."/>
            <person name="Zhang B."/>
            <person name="Ji P."/>
            <person name="Bell-Sakyi L."/>
            <person name="Cui X.M."/>
            <person name="Yuan T.T."/>
            <person name="Jiang B.G."/>
            <person name="Yang W.F."/>
            <person name="Lam T.T."/>
            <person name="Chang Q.C."/>
            <person name="Ding S.J."/>
            <person name="Wang X.J."/>
            <person name="Zhu J.G."/>
            <person name="Ruan X.D."/>
            <person name="Zhao L."/>
            <person name="Wei J.T."/>
            <person name="Ye R.Z."/>
            <person name="Que T.C."/>
            <person name="Du C.H."/>
            <person name="Zhou Y.H."/>
            <person name="Cheng J.X."/>
            <person name="Dai P.F."/>
            <person name="Guo W.B."/>
            <person name="Han X.H."/>
            <person name="Huang E.J."/>
            <person name="Li L.F."/>
            <person name="Wei W."/>
            <person name="Gao Y.C."/>
            <person name="Liu J.Z."/>
            <person name="Shao H.Z."/>
            <person name="Wang X."/>
            <person name="Wang C.C."/>
            <person name="Yang T.C."/>
            <person name="Huo Q.B."/>
            <person name="Li W."/>
            <person name="Chen H.Y."/>
            <person name="Chen S.E."/>
            <person name="Zhou L.G."/>
            <person name="Ni X.B."/>
            <person name="Tian J.H."/>
            <person name="Sheng Y."/>
            <person name="Liu T."/>
            <person name="Pan Y.S."/>
            <person name="Xia L.Y."/>
            <person name="Li J."/>
            <person name="Zhao F."/>
            <person name="Cao W.C."/>
        </authorList>
    </citation>
    <scope>NUCLEOTIDE SEQUENCE [LARGE SCALE GENOMIC DNA]</scope>
    <source>
        <strain evidence="1">Iper-2018</strain>
    </source>
</reference>
<keyword evidence="2" id="KW-1185">Reference proteome</keyword>
<protein>
    <submittedName>
        <fullName evidence="1">Uncharacterized protein</fullName>
    </submittedName>
</protein>
<comment type="caution">
    <text evidence="1">The sequence shown here is derived from an EMBL/GenBank/DDBJ whole genome shotgun (WGS) entry which is preliminary data.</text>
</comment>
<name>A0AC60PLF3_IXOPE</name>
<sequence length="165" mass="17186">MLNGAWNDVTKDTIRNCFRHAGLCMENDEAPIPAETAEDGDIAELWEELGCLAGAVPDGVGLDDFVMIDDDIAVGETPSDKDIAADVATAAATDDAEEAGNSESEEPPRPTLHEALSAVDGLRRYCSGIEGSGLEFARAVSCVENGILVDAGKAKSQAKITACCA</sequence>
<evidence type="ECO:0000313" key="1">
    <source>
        <dbReference type="EMBL" id="KAG0421316.1"/>
    </source>
</evidence>
<organism evidence="1 2">
    <name type="scientific">Ixodes persulcatus</name>
    <name type="common">Taiga tick</name>
    <dbReference type="NCBI Taxonomy" id="34615"/>
    <lineage>
        <taxon>Eukaryota</taxon>
        <taxon>Metazoa</taxon>
        <taxon>Ecdysozoa</taxon>
        <taxon>Arthropoda</taxon>
        <taxon>Chelicerata</taxon>
        <taxon>Arachnida</taxon>
        <taxon>Acari</taxon>
        <taxon>Parasitiformes</taxon>
        <taxon>Ixodida</taxon>
        <taxon>Ixodoidea</taxon>
        <taxon>Ixodidae</taxon>
        <taxon>Ixodinae</taxon>
        <taxon>Ixodes</taxon>
    </lineage>
</organism>
<proteinExistence type="predicted"/>
<dbReference type="Proteomes" id="UP000805193">
    <property type="component" value="Unassembled WGS sequence"/>
</dbReference>
<evidence type="ECO:0000313" key="2">
    <source>
        <dbReference type="Proteomes" id="UP000805193"/>
    </source>
</evidence>
<gene>
    <name evidence="1" type="ORF">HPB47_002782</name>
</gene>